<organism evidence="1 2">
    <name type="scientific">Spirosoma oryzae</name>
    <dbReference type="NCBI Taxonomy" id="1469603"/>
    <lineage>
        <taxon>Bacteria</taxon>
        <taxon>Pseudomonadati</taxon>
        <taxon>Bacteroidota</taxon>
        <taxon>Cytophagia</taxon>
        <taxon>Cytophagales</taxon>
        <taxon>Cytophagaceae</taxon>
        <taxon>Spirosoma</taxon>
    </lineage>
</organism>
<dbReference type="RefSeq" id="WP_106138224.1">
    <property type="nucleotide sequence ID" value="NZ_PVTE01000009.1"/>
</dbReference>
<evidence type="ECO:0000313" key="2">
    <source>
        <dbReference type="Proteomes" id="UP000238375"/>
    </source>
</evidence>
<comment type="caution">
    <text evidence="1">The sequence shown here is derived from an EMBL/GenBank/DDBJ whole genome shotgun (WGS) entry which is preliminary data.</text>
</comment>
<evidence type="ECO:0000313" key="1">
    <source>
        <dbReference type="EMBL" id="PRY38495.1"/>
    </source>
</evidence>
<gene>
    <name evidence="1" type="ORF">CLV58_109222</name>
</gene>
<dbReference type="Proteomes" id="UP000238375">
    <property type="component" value="Unassembled WGS sequence"/>
</dbReference>
<name>A0A2T0SYK9_9BACT</name>
<protein>
    <submittedName>
        <fullName evidence="1">Uncharacterized protein</fullName>
    </submittedName>
</protein>
<dbReference type="AlphaFoldDB" id="A0A2T0SYK9"/>
<accession>A0A2T0SYK9</accession>
<reference evidence="1 2" key="1">
    <citation type="submission" date="2018-03" db="EMBL/GenBank/DDBJ databases">
        <title>Genomic Encyclopedia of Archaeal and Bacterial Type Strains, Phase II (KMG-II): from individual species to whole genera.</title>
        <authorList>
            <person name="Goeker M."/>
        </authorList>
    </citation>
    <scope>NUCLEOTIDE SEQUENCE [LARGE SCALE GENOMIC DNA]</scope>
    <source>
        <strain evidence="1 2">DSM 28354</strain>
    </source>
</reference>
<dbReference type="EMBL" id="PVTE01000009">
    <property type="protein sequence ID" value="PRY38495.1"/>
    <property type="molecule type" value="Genomic_DNA"/>
</dbReference>
<sequence length="100" mass="11053">MPTFNLIRDEKVEVWLRYRVAVEAETEEEAVAKLSSSDNPDNWDCQDGIDTAAAETLFDTSVVLEPIPGSPFGTIEITNENEDELWSNAVPETVVSIPAL</sequence>
<keyword evidence="2" id="KW-1185">Reference proteome</keyword>
<proteinExistence type="predicted"/>